<organism evidence="3 4">
    <name type="scientific">Aromatoleum evansii</name>
    <name type="common">Azoarcus evansii</name>
    <dbReference type="NCBI Taxonomy" id="59406"/>
    <lineage>
        <taxon>Bacteria</taxon>
        <taxon>Pseudomonadati</taxon>
        <taxon>Pseudomonadota</taxon>
        <taxon>Betaproteobacteria</taxon>
        <taxon>Rhodocyclales</taxon>
        <taxon>Rhodocyclaceae</taxon>
        <taxon>Aromatoleum</taxon>
    </lineage>
</organism>
<reference evidence="3 4" key="1">
    <citation type="submission" date="2023-12" db="EMBL/GenBank/DDBJ databases">
        <title>A. evansii MAY27, complete genome.</title>
        <authorList>
            <person name="Wang Y."/>
        </authorList>
    </citation>
    <scope>NUCLEOTIDE SEQUENCE [LARGE SCALE GENOMIC DNA]</scope>
    <source>
        <strain evidence="3 4">MAY27</strain>
    </source>
</reference>
<dbReference type="RefSeq" id="WP_407279397.1">
    <property type="nucleotide sequence ID" value="NZ_CP141259.1"/>
</dbReference>
<dbReference type="PANTHER" id="PTHR38340:SF1">
    <property type="entry name" value="S-LAYER PROTEIN"/>
    <property type="match status" value="1"/>
</dbReference>
<dbReference type="Gene3D" id="2.150.10.10">
    <property type="entry name" value="Serralysin-like metalloprotease, C-terminal"/>
    <property type="match status" value="2"/>
</dbReference>
<keyword evidence="4" id="KW-1185">Reference proteome</keyword>
<dbReference type="Proteomes" id="UP001626593">
    <property type="component" value="Chromosome"/>
</dbReference>
<dbReference type="EMBL" id="CP141259">
    <property type="protein sequence ID" value="WRL46636.1"/>
    <property type="molecule type" value="Genomic_DNA"/>
</dbReference>
<dbReference type="PROSITE" id="PS00330">
    <property type="entry name" value="HEMOLYSIN_CALCIUM"/>
    <property type="match status" value="4"/>
</dbReference>
<protein>
    <submittedName>
        <fullName evidence="3">Calcium-binding protein</fullName>
    </submittedName>
</protein>
<dbReference type="PANTHER" id="PTHR38340">
    <property type="entry name" value="S-LAYER PROTEIN"/>
    <property type="match status" value="1"/>
</dbReference>
<evidence type="ECO:0000256" key="2">
    <source>
        <dbReference type="ARBA" id="ARBA00022525"/>
    </source>
</evidence>
<evidence type="ECO:0000313" key="4">
    <source>
        <dbReference type="Proteomes" id="UP001626593"/>
    </source>
</evidence>
<dbReference type="PRINTS" id="PR00313">
    <property type="entry name" value="CABNDNGRPT"/>
</dbReference>
<keyword evidence="2" id="KW-0964">Secreted</keyword>
<dbReference type="SUPFAM" id="SSF51120">
    <property type="entry name" value="beta-Roll"/>
    <property type="match status" value="2"/>
</dbReference>
<dbReference type="Pfam" id="PF00353">
    <property type="entry name" value="HemolysinCabind"/>
    <property type="match status" value="4"/>
</dbReference>
<name>A0ABZ1AL90_AROEV</name>
<proteinExistence type="predicted"/>
<dbReference type="InterPro" id="IPR050557">
    <property type="entry name" value="RTX_toxin/Mannuronan_C5-epim"/>
</dbReference>
<dbReference type="InterPro" id="IPR018511">
    <property type="entry name" value="Hemolysin-typ_Ca-bd_CS"/>
</dbReference>
<evidence type="ECO:0000256" key="1">
    <source>
        <dbReference type="ARBA" id="ARBA00004613"/>
    </source>
</evidence>
<gene>
    <name evidence="3" type="ORF">U5817_00925</name>
</gene>
<dbReference type="InterPro" id="IPR001343">
    <property type="entry name" value="Hemolysn_Ca-bd"/>
</dbReference>
<sequence>MASFSNVNNTLATIDAGFSYADYADTLLDAADSMSYALDTVAYGEPMYWDMYGNDAWIEWADGTAIYAGFSSVGTSSATIDELNVYGPYTLGMGWGWLAAEGSGKVEFNQNDGITSASVFTLKSATLGGYSDAYDAMGDLTLKGSMKLNLDTGGFSGKATSVTMKWSNDNPTTPDVWEWDYVTLKGSISLGSAGLDFSGISGKITGIEWGTALEAYSDEDNVQFVASGSASGLKLDAASAMNALEADGFAGLSASIYSGNDTITGTAGDDYLDASTGNDKVNGGEGADEIYGGAGNDQLTGGAGNDYIDGGAGNDKISDDSGNNTIVDESGNAQITLGAGHDDVFTGAGNDKIAAGDGVNWIEAGAGNDNITSGSGADFIFAGSGNDKVVAGDGDNWIDGGAGNDTITTGAGADLIYGGEGADKISGGAGIDAFVFDNLAIGGKDLIKDFNAAEDVFAFDTTVFGSLAGGITSENVVIGAKAVALATDDYLIFDTQGGKLYYDADGSGGNFAAVQIAVVKGSLTGLDADNFIQEAALFA</sequence>
<dbReference type="InterPro" id="IPR011049">
    <property type="entry name" value="Serralysin-like_metalloprot_C"/>
</dbReference>
<evidence type="ECO:0000313" key="3">
    <source>
        <dbReference type="EMBL" id="WRL46636.1"/>
    </source>
</evidence>
<accession>A0ABZ1AL90</accession>
<comment type="subcellular location">
    <subcellularLocation>
        <location evidence="1">Secreted</location>
    </subcellularLocation>
</comment>